<dbReference type="CDD" id="cd16917">
    <property type="entry name" value="HATPase_UhpB-NarQ-NarX-like"/>
    <property type="match status" value="1"/>
</dbReference>
<keyword evidence="9" id="KW-0408">Iron</keyword>
<evidence type="ECO:0000256" key="6">
    <source>
        <dbReference type="ARBA" id="ARBA00022485"/>
    </source>
</evidence>
<name>A0ABR9AJ96_9BACT</name>
<keyword evidence="6" id="KW-0004">4Fe-4S</keyword>
<keyword evidence="16" id="KW-1185">Reference proteome</keyword>
<evidence type="ECO:0000256" key="3">
    <source>
        <dbReference type="ARBA" id="ARBA00004496"/>
    </source>
</evidence>
<dbReference type="InterPro" id="IPR036890">
    <property type="entry name" value="HATPase_C_sf"/>
</dbReference>
<evidence type="ECO:0000256" key="4">
    <source>
        <dbReference type="ARBA" id="ARBA00012438"/>
    </source>
</evidence>
<accession>A0ABR9AJ96</accession>
<dbReference type="InterPro" id="IPR029016">
    <property type="entry name" value="GAF-like_dom_sf"/>
</dbReference>
<dbReference type="RefSeq" id="WP_192008573.1">
    <property type="nucleotide sequence ID" value="NZ_JACYTQ010000001.1"/>
</dbReference>
<keyword evidence="13" id="KW-0175">Coiled coil</keyword>
<comment type="function">
    <text evidence="11">Member of the two-component regulatory system NreB/NreC involved in the control of dissimilatory nitrate/nitrite reduction in response to oxygen. NreB functions as a direct oxygen sensor histidine kinase which is autophosphorylated, in the absence of oxygen, probably at the conserved histidine residue, and transfers its phosphate group probably to a conserved aspartate residue of NreC. NreB/NreC activates the expression of the nitrate (narGHJI) and nitrite (nir) reductase operons, as well as the putative nitrate transporter gene narT.</text>
</comment>
<proteinExistence type="predicted"/>
<dbReference type="Gene3D" id="3.40.50.300">
    <property type="entry name" value="P-loop containing nucleotide triphosphate hydrolases"/>
    <property type="match status" value="1"/>
</dbReference>
<dbReference type="SUPFAM" id="SSF52540">
    <property type="entry name" value="P-loop containing nucleoside triphosphate hydrolases"/>
    <property type="match status" value="1"/>
</dbReference>
<dbReference type="Gene3D" id="3.30.565.10">
    <property type="entry name" value="Histidine kinase-like ATPase, C-terminal domain"/>
    <property type="match status" value="1"/>
</dbReference>
<dbReference type="Pfam" id="PF13191">
    <property type="entry name" value="AAA_16"/>
    <property type="match status" value="1"/>
</dbReference>
<keyword evidence="8" id="KW-0479">Metal-binding</keyword>
<feature type="coiled-coil region" evidence="13">
    <location>
        <begin position="1140"/>
        <end position="1170"/>
    </location>
</feature>
<evidence type="ECO:0000256" key="1">
    <source>
        <dbReference type="ARBA" id="ARBA00000085"/>
    </source>
</evidence>
<dbReference type="InterPro" id="IPR041664">
    <property type="entry name" value="AAA_16"/>
</dbReference>
<dbReference type="SUPFAM" id="SSF48452">
    <property type="entry name" value="TPR-like"/>
    <property type="match status" value="1"/>
</dbReference>
<evidence type="ECO:0000256" key="13">
    <source>
        <dbReference type="SAM" id="Coils"/>
    </source>
</evidence>
<comment type="catalytic activity">
    <reaction evidence="1">
        <text>ATP + protein L-histidine = ADP + protein N-phospho-L-histidine.</text>
        <dbReference type="EC" id="2.7.13.3"/>
    </reaction>
</comment>
<dbReference type="SUPFAM" id="SSF55781">
    <property type="entry name" value="GAF domain-like"/>
    <property type="match status" value="1"/>
</dbReference>
<dbReference type="InterPro" id="IPR003594">
    <property type="entry name" value="HATPase_dom"/>
</dbReference>
<comment type="cofactor">
    <cofactor evidence="2">
        <name>[4Fe-4S] cluster</name>
        <dbReference type="ChEBI" id="CHEBI:49883"/>
    </cofactor>
</comment>
<dbReference type="SMART" id="SM00387">
    <property type="entry name" value="HATPase_c"/>
    <property type="match status" value="1"/>
</dbReference>
<keyword evidence="7" id="KW-0963">Cytoplasm</keyword>
<evidence type="ECO:0000256" key="7">
    <source>
        <dbReference type="ARBA" id="ARBA00022490"/>
    </source>
</evidence>
<evidence type="ECO:0000313" key="15">
    <source>
        <dbReference type="EMBL" id="MBD8487923.1"/>
    </source>
</evidence>
<comment type="subcellular location">
    <subcellularLocation>
        <location evidence="3">Cytoplasm</location>
    </subcellularLocation>
</comment>
<dbReference type="InterPro" id="IPR011990">
    <property type="entry name" value="TPR-like_helical_dom_sf"/>
</dbReference>
<dbReference type="Gene3D" id="1.25.40.10">
    <property type="entry name" value="Tetratricopeptide repeat domain"/>
    <property type="match status" value="1"/>
</dbReference>
<organism evidence="15 16">
    <name type="scientific">Echinicola arenosa</name>
    <dbReference type="NCBI Taxonomy" id="2774144"/>
    <lineage>
        <taxon>Bacteria</taxon>
        <taxon>Pseudomonadati</taxon>
        <taxon>Bacteroidota</taxon>
        <taxon>Cytophagia</taxon>
        <taxon>Cytophagales</taxon>
        <taxon>Cyclobacteriaceae</taxon>
        <taxon>Echinicola</taxon>
    </lineage>
</organism>
<gene>
    <name evidence="15" type="ORF">IFO69_04085</name>
</gene>
<evidence type="ECO:0000313" key="16">
    <source>
        <dbReference type="Proteomes" id="UP000647133"/>
    </source>
</evidence>
<evidence type="ECO:0000256" key="8">
    <source>
        <dbReference type="ARBA" id="ARBA00022723"/>
    </source>
</evidence>
<evidence type="ECO:0000256" key="9">
    <source>
        <dbReference type="ARBA" id="ARBA00023004"/>
    </source>
</evidence>
<dbReference type="Gene3D" id="1.20.5.1930">
    <property type="match status" value="1"/>
</dbReference>
<dbReference type="EC" id="2.7.13.3" evidence="4"/>
<dbReference type="InterPro" id="IPR053159">
    <property type="entry name" value="Hybrid_Histidine_Kinase"/>
</dbReference>
<feature type="domain" description="Histidine kinase" evidence="14">
    <location>
        <begin position="1185"/>
        <end position="1377"/>
    </location>
</feature>
<dbReference type="PANTHER" id="PTHR43642">
    <property type="entry name" value="HYBRID SIGNAL TRANSDUCTION HISTIDINE KINASE G"/>
    <property type="match status" value="1"/>
</dbReference>
<sequence length="1378" mass="158081">MKDASPISNYISPSNKKFISQLNGYAERILSGKDERLCGILLKGPIGTGKTYLVEQFLHQNRPNYLVLDLKHNQQQSNIPYVGFKMGIADFLRKIYKQMDKAAFSEFSKELKTQLGAHLPLLFDYIPELSLLAGKSPEPNASPVPKVENQLYTLFRIFFEFLSDFFQKPVLLFSDDLQWADGSGMNLLYYLILHLPSHKFLWIGASRESAENMFRVNQLIESLNYDKKHLEIVSLKGLDQNQTEYFLEEILGNSTTRELTQICYELSEGNPSYLQVLVESLKNTDLIYFENQHWKGKLEKIKQQYQGRDSQNILWSKLEKLSEPSLQMLSIVSCMGNFKNDILLSLFSQNEHSLEQAIQEALDAGLIEIHENTFRFAETHIGEVIYEGIPLGQKKEIHYKLGKQIISDSTGNINSTQKVIAAQHFNQAIELVKQNEDSLKCAELNLEAGKIQLKDQAFEQARHFLKTSADLFGELPREMVKDRMWETFMERAKVEYHLGEYDLAEIHLDNLLERLLDPIKRAETFIPKITINNHLGRYRKVVTILREILSELGLDLPHDELAFQLEIDRLSQLIDQTDLMDSPAIINTPPNIQNVILRLLYVGGMALHHTSDIMMTWAALQIIYRSKGSQEPGVKAIGYVSYGRMSIISGHIKKGYELGIQGLQVNQELNDLQYRCRVYGVFAFYIQPWKKEFKASTPLLHEGMKAGRTSGDLIGLYILKTHLFNLHLISGQPIKALLNFEFEESYPGMELTYYITHYQKSLIKYLTGDSPFFSIPRQQPSWLAAKLTIQEERFYRNHVWARFYFMFGHFEHSLRCAREAHQNRKLQEGSPLVPANLTLLFLSISQSWNPQNEESRNYLLEELQSILDLMDQWQTHAPDNYKSTYLLMQAEWSRINNSPQSAIKENFHQAIASAQGNFYESALSHELYAKFCLEQSDLVNGKSQLEKAILAFRNWEGVTKANQIIQQYQFLFQDDSFTPVTPDVETLLRELSGDLESQPLTQKLMVMLLRISGSTQTAIEWIENNGEVIEVAKLSLLPRNGALNENHLVPSGLMLMAHRSQSSVIINDLEKENSFSEINTLRKQGVQSLMILPININGYLSMVVYLENNFVKNLYQDQLIKWIRIVANQGGMIIENARTHEKTLRLNEEIRKEMEEKQRLSSLIEAQKNNHLKDLIQTQEDERKRIAGDLHDSLGSLLSTIKMRLNRIQEDLSTNTPQLLYRETMDKMDEAIDEVRRIAHNMSPVSLRRFGLASALQTLVEQVNLGGKLEGHLQILGLEDRLPEQIELTIYRICQELVHNTVKHAHASNLYLQLINHEDSLNITVEDNGLGMDKEKVATGLGLHGIEAKVQMLNGQFDIESQPGKGFLAVIDIPINTP</sequence>
<dbReference type="Pfam" id="PF07730">
    <property type="entry name" value="HisKA_3"/>
    <property type="match status" value="1"/>
</dbReference>
<evidence type="ECO:0000256" key="2">
    <source>
        <dbReference type="ARBA" id="ARBA00001966"/>
    </source>
</evidence>
<reference evidence="15 16" key="1">
    <citation type="submission" date="2020-09" db="EMBL/GenBank/DDBJ databases">
        <title>Echinicola sp. CAU 1574 isolated from sand of Sido Beach.</title>
        <authorList>
            <person name="Kim W."/>
        </authorList>
    </citation>
    <scope>NUCLEOTIDE SEQUENCE [LARGE SCALE GENOMIC DNA]</scope>
    <source>
        <strain evidence="15 16">CAU 1574</strain>
    </source>
</reference>
<dbReference type="InterPro" id="IPR004358">
    <property type="entry name" value="Sig_transdc_His_kin-like_C"/>
</dbReference>
<evidence type="ECO:0000256" key="11">
    <source>
        <dbReference type="ARBA" id="ARBA00024827"/>
    </source>
</evidence>
<comment type="caution">
    <text evidence="15">The sequence shown here is derived from an EMBL/GenBank/DDBJ whole genome shotgun (WGS) entry which is preliminary data.</text>
</comment>
<keyword evidence="10" id="KW-0411">Iron-sulfur</keyword>
<dbReference type="SUPFAM" id="SSF55874">
    <property type="entry name" value="ATPase domain of HSP90 chaperone/DNA topoisomerase II/histidine kinase"/>
    <property type="match status" value="1"/>
</dbReference>
<dbReference type="PRINTS" id="PR00344">
    <property type="entry name" value="BCTRLSENSOR"/>
</dbReference>
<protein>
    <recommendedName>
        <fullName evidence="5">Oxygen sensor histidine kinase NreB</fullName>
        <ecNumber evidence="4">2.7.13.3</ecNumber>
    </recommendedName>
    <alternativeName>
        <fullName evidence="12">Nitrogen regulation protein B</fullName>
    </alternativeName>
</protein>
<dbReference type="EMBL" id="JACYTQ010000001">
    <property type="protein sequence ID" value="MBD8487923.1"/>
    <property type="molecule type" value="Genomic_DNA"/>
</dbReference>
<dbReference type="Pfam" id="PF02518">
    <property type="entry name" value="HATPase_c"/>
    <property type="match status" value="1"/>
</dbReference>
<evidence type="ECO:0000259" key="14">
    <source>
        <dbReference type="PROSITE" id="PS50109"/>
    </source>
</evidence>
<dbReference type="PROSITE" id="PS50109">
    <property type="entry name" value="HIS_KIN"/>
    <property type="match status" value="1"/>
</dbReference>
<dbReference type="Gene3D" id="3.30.450.40">
    <property type="match status" value="1"/>
</dbReference>
<dbReference type="InterPro" id="IPR005467">
    <property type="entry name" value="His_kinase_dom"/>
</dbReference>
<evidence type="ECO:0000256" key="12">
    <source>
        <dbReference type="ARBA" id="ARBA00030800"/>
    </source>
</evidence>
<evidence type="ECO:0000256" key="10">
    <source>
        <dbReference type="ARBA" id="ARBA00023014"/>
    </source>
</evidence>
<dbReference type="InterPro" id="IPR011712">
    <property type="entry name" value="Sig_transdc_His_kin_sub3_dim/P"/>
</dbReference>
<dbReference type="InterPro" id="IPR027417">
    <property type="entry name" value="P-loop_NTPase"/>
</dbReference>
<dbReference type="Proteomes" id="UP000647133">
    <property type="component" value="Unassembled WGS sequence"/>
</dbReference>
<evidence type="ECO:0000256" key="5">
    <source>
        <dbReference type="ARBA" id="ARBA00017322"/>
    </source>
</evidence>
<dbReference type="PANTHER" id="PTHR43642:SF1">
    <property type="entry name" value="HYBRID SIGNAL TRANSDUCTION HISTIDINE KINASE G"/>
    <property type="match status" value="1"/>
</dbReference>